<organism evidence="3 4">
    <name type="scientific">Tripterygium wilfordii</name>
    <name type="common">Thunder God vine</name>
    <dbReference type="NCBI Taxonomy" id="458696"/>
    <lineage>
        <taxon>Eukaryota</taxon>
        <taxon>Viridiplantae</taxon>
        <taxon>Streptophyta</taxon>
        <taxon>Embryophyta</taxon>
        <taxon>Tracheophyta</taxon>
        <taxon>Spermatophyta</taxon>
        <taxon>Magnoliopsida</taxon>
        <taxon>eudicotyledons</taxon>
        <taxon>Gunneridae</taxon>
        <taxon>Pentapetalae</taxon>
        <taxon>rosids</taxon>
        <taxon>fabids</taxon>
        <taxon>Celastrales</taxon>
        <taxon>Celastraceae</taxon>
        <taxon>Tripterygium</taxon>
    </lineage>
</organism>
<dbReference type="EMBL" id="JAAARO010000284">
    <property type="protein sequence ID" value="KAF5725266.1"/>
    <property type="molecule type" value="Genomic_DNA"/>
</dbReference>
<reference evidence="3 4" key="1">
    <citation type="journal article" date="2020" name="Nat. Commun.">
        <title>Genome of Tripterygium wilfordii and identification of cytochrome P450 involved in triptolide biosynthesis.</title>
        <authorList>
            <person name="Tu L."/>
            <person name="Su P."/>
            <person name="Zhang Z."/>
            <person name="Gao L."/>
            <person name="Wang J."/>
            <person name="Hu T."/>
            <person name="Zhou J."/>
            <person name="Zhang Y."/>
            <person name="Zhao Y."/>
            <person name="Liu Y."/>
            <person name="Song Y."/>
            <person name="Tong Y."/>
            <person name="Lu Y."/>
            <person name="Yang J."/>
            <person name="Xu C."/>
            <person name="Jia M."/>
            <person name="Peters R.J."/>
            <person name="Huang L."/>
            <person name="Gao W."/>
        </authorList>
    </citation>
    <scope>NUCLEOTIDE SEQUENCE [LARGE SCALE GENOMIC DNA]</scope>
    <source>
        <strain evidence="4">cv. XIE 37</strain>
        <tissue evidence="3">Leaf</tissue>
    </source>
</reference>
<feature type="domain" description="UFSP1/2/DUB catalytic" evidence="2">
    <location>
        <begin position="107"/>
        <end position="353"/>
    </location>
</feature>
<evidence type="ECO:0000259" key="2">
    <source>
        <dbReference type="Pfam" id="PF07910"/>
    </source>
</evidence>
<comment type="caution">
    <text evidence="3">The sequence shown here is derived from an EMBL/GenBank/DDBJ whole genome shotgun (WGS) entry which is preliminary data.</text>
</comment>
<dbReference type="FunCoup" id="A0A7J7BUP7">
    <property type="interactions" value="245"/>
</dbReference>
<evidence type="ECO:0000256" key="1">
    <source>
        <dbReference type="ARBA" id="ARBA00022801"/>
    </source>
</evidence>
<dbReference type="Pfam" id="PF07910">
    <property type="entry name" value="Peptidase_C78"/>
    <property type="match status" value="1"/>
</dbReference>
<dbReference type="PANTHER" id="PTHR48153:SF4">
    <property type="entry name" value="UBIQUITIN CARBOXYL-TERMINAL HYDROLASE MUG105"/>
    <property type="match status" value="1"/>
</dbReference>
<dbReference type="PANTHER" id="PTHR48153">
    <property type="entry name" value="UFM1-SPECIFIC PROTEASE 2"/>
    <property type="match status" value="1"/>
</dbReference>
<sequence>MSCPFCHLSFPQPELQWHANSHFNYEDEQFVSDLELAQQIALAPCSPTQTNDESEPTFQSHTSLAMAVDEKISCLISLQIKSPFYHIKEGLMSMLHTCLASEPDNSTITLLCGYVDHFQSVFSEDVGWGCGWRNIQMLSSHLLYQRQDARQVLFGGSGFIPDIPSLQRWLEIAWDRGFDVDGSHHFNHQIYGSKSWIGATECAALLRSFGLRARIVDFGPKELSSKQLCDSTNNGCGPTLKNNISRKTKGGHQNLIEWVWNYFSDKIVTSGAQHRVVVTDKAPLYFQHEGHSRTIVGIQVRNQQNGMEQYNLLILDPAHRTEALERSLKDNIGWQKLIKRGVHTLKKLQYQLCYIDPGIAGEEDMEQLKTINSIFIEI</sequence>
<accession>A0A7J7BUP7</accession>
<dbReference type="Proteomes" id="UP000593562">
    <property type="component" value="Unassembled WGS sequence"/>
</dbReference>
<proteinExistence type="predicted"/>
<dbReference type="AlphaFoldDB" id="A0A7J7BUP7"/>
<dbReference type="Gene3D" id="3.90.70.130">
    <property type="match status" value="1"/>
</dbReference>
<name>A0A7J7BUP7_TRIWF</name>
<keyword evidence="4" id="KW-1185">Reference proteome</keyword>
<evidence type="ECO:0000313" key="3">
    <source>
        <dbReference type="EMBL" id="KAF5725266.1"/>
    </source>
</evidence>
<protein>
    <recommendedName>
        <fullName evidence="2">UFSP1/2/DUB catalytic domain-containing protein</fullName>
    </recommendedName>
</protein>
<keyword evidence="1" id="KW-0378">Hydrolase</keyword>
<dbReference type="InterPro" id="IPR012462">
    <property type="entry name" value="UFSP1/2_DUB_cat"/>
</dbReference>
<gene>
    <name evidence="3" type="ORF">HS088_TW0G00007</name>
</gene>
<dbReference type="GO" id="GO:0019783">
    <property type="term" value="F:ubiquitin-like protein peptidase activity"/>
    <property type="evidence" value="ECO:0007669"/>
    <property type="project" value="TreeGrafter"/>
</dbReference>
<dbReference type="InParanoid" id="A0A7J7BUP7"/>
<evidence type="ECO:0000313" key="4">
    <source>
        <dbReference type="Proteomes" id="UP000593562"/>
    </source>
</evidence>